<dbReference type="InterPro" id="IPR003710">
    <property type="entry name" value="ApbA"/>
</dbReference>
<evidence type="ECO:0000259" key="13">
    <source>
        <dbReference type="PROSITE" id="PS51790"/>
    </source>
</evidence>
<sequence>MISILGAGAVGQLLAHKLTEASIDCQLIVRAENNARSSLWCLHDQEQQIYHEIPTITASECDELGQVWLCVKSHQLETALESISHAISDTTKIVLFQNGMGHEQIALRFVKPEQIYFASNTHGAFASESNTVHYAGRGSVTFGSFHTTEPSDFLSSNVLEAVNGQWHSDIKTVLWQKLFINAVINPLTAIYQCKNGALLDHDKKPTVLALINENQRLADHLDLNFEQALKDITLNVIQATAANNSSMLQDIQQGNLTEINAINGYLLDQAAKINAPVPHNWQLWSQFHIAHPPLKSVAQQRAKELDTLSYQVTQQHGTEPPFSDAYNLHQEKGIYHCVCCESPLFRHDSKFDAGCGWPSFDRAQDNKAIAYKQDHSHGMTRTEILCAQCGSHLGHVFDDGPTETGQRFCVNSVSLNFKQDDS</sequence>
<evidence type="ECO:0000256" key="4">
    <source>
        <dbReference type="ARBA" id="ARBA00012499"/>
    </source>
</evidence>
<comment type="catalytic activity">
    <reaction evidence="12">
        <text>(R)-pantoate + NADP(+) = 2-dehydropantoate + NADPH + H(+)</text>
        <dbReference type="Rhea" id="RHEA:16233"/>
        <dbReference type="ChEBI" id="CHEBI:11561"/>
        <dbReference type="ChEBI" id="CHEBI:15378"/>
        <dbReference type="ChEBI" id="CHEBI:15980"/>
        <dbReference type="ChEBI" id="CHEBI:57783"/>
        <dbReference type="ChEBI" id="CHEBI:58349"/>
        <dbReference type="EC" id="1.1.1.169"/>
    </reaction>
</comment>
<keyword evidence="8" id="KW-0521">NADP</keyword>
<evidence type="ECO:0000256" key="9">
    <source>
        <dbReference type="ARBA" id="ARBA00023002"/>
    </source>
</evidence>
<evidence type="ECO:0000256" key="7">
    <source>
        <dbReference type="ARBA" id="ARBA00022655"/>
    </source>
</evidence>
<dbReference type="InterPro" id="IPR013328">
    <property type="entry name" value="6PGD_dom2"/>
</dbReference>
<evidence type="ECO:0000256" key="2">
    <source>
        <dbReference type="ARBA" id="ARBA00007174"/>
    </source>
</evidence>
<dbReference type="RefSeq" id="WP_343987316.1">
    <property type="nucleotide sequence ID" value="NZ_BAAAFM010000003.1"/>
</dbReference>
<dbReference type="InterPro" id="IPR002579">
    <property type="entry name" value="Met_Sox_Rdtase_MsrB_dom"/>
</dbReference>
<dbReference type="InterPro" id="IPR011057">
    <property type="entry name" value="Mss4-like_sf"/>
</dbReference>
<evidence type="ECO:0000256" key="10">
    <source>
        <dbReference type="ARBA" id="ARBA00032024"/>
    </source>
</evidence>
<dbReference type="PANTHER" id="PTHR10173">
    <property type="entry name" value="METHIONINE SULFOXIDE REDUCTASE"/>
    <property type="match status" value="1"/>
</dbReference>
<reference evidence="15" key="1">
    <citation type="journal article" date="2019" name="Int. J. Syst. Evol. Microbiol.">
        <title>The Global Catalogue of Microorganisms (GCM) 10K type strain sequencing project: providing services to taxonomists for standard genome sequencing and annotation.</title>
        <authorList>
            <consortium name="The Broad Institute Genomics Platform"/>
            <consortium name="The Broad Institute Genome Sequencing Center for Infectious Disease"/>
            <person name="Wu L."/>
            <person name="Ma J."/>
        </authorList>
    </citation>
    <scope>NUCLEOTIDE SEQUENCE [LARGE SCALE GENOMIC DNA]</scope>
    <source>
        <strain evidence="15">JCM 16211</strain>
    </source>
</reference>
<dbReference type="Pfam" id="PF01641">
    <property type="entry name" value="SelR"/>
    <property type="match status" value="1"/>
</dbReference>
<organism evidence="14 15">
    <name type="scientific">Kangiella japonica</name>
    <dbReference type="NCBI Taxonomy" id="647384"/>
    <lineage>
        <taxon>Bacteria</taxon>
        <taxon>Pseudomonadati</taxon>
        <taxon>Pseudomonadota</taxon>
        <taxon>Gammaproteobacteria</taxon>
        <taxon>Kangiellales</taxon>
        <taxon>Kangiellaceae</taxon>
        <taxon>Kangiella</taxon>
    </lineage>
</organism>
<comment type="caution">
    <text evidence="14">The sequence shown here is derived from an EMBL/GenBank/DDBJ whole genome shotgun (WGS) entry which is preliminary data.</text>
</comment>
<feature type="domain" description="MsrB" evidence="13">
    <location>
        <begin position="298"/>
        <end position="420"/>
    </location>
</feature>
<dbReference type="NCBIfam" id="TIGR00357">
    <property type="entry name" value="peptide-methionine (R)-S-oxide reductase MsrB"/>
    <property type="match status" value="1"/>
</dbReference>
<name>A0ABP3CGS2_9GAMM</name>
<dbReference type="InterPro" id="IPR008927">
    <property type="entry name" value="6-PGluconate_DH-like_C_sf"/>
</dbReference>
<comment type="similarity">
    <text evidence="2">Belongs to the MsrB Met sulfoxide reductase family.</text>
</comment>
<keyword evidence="7" id="KW-0566">Pantothenate biosynthesis</keyword>
<dbReference type="PROSITE" id="PS51790">
    <property type="entry name" value="MSRB"/>
    <property type="match status" value="1"/>
</dbReference>
<dbReference type="PANTHER" id="PTHR10173:SF52">
    <property type="entry name" value="METHIONINE-R-SULFOXIDE REDUCTASE B1"/>
    <property type="match status" value="1"/>
</dbReference>
<comment type="catalytic activity">
    <reaction evidence="11">
        <text>L-methionyl-[protein] + [thioredoxin]-disulfide + H2O = L-methionyl-(R)-S-oxide-[protein] + [thioredoxin]-dithiol</text>
        <dbReference type="Rhea" id="RHEA:24164"/>
        <dbReference type="Rhea" id="RHEA-COMP:10698"/>
        <dbReference type="Rhea" id="RHEA-COMP:10700"/>
        <dbReference type="Rhea" id="RHEA-COMP:12313"/>
        <dbReference type="Rhea" id="RHEA-COMP:12314"/>
        <dbReference type="ChEBI" id="CHEBI:15377"/>
        <dbReference type="ChEBI" id="CHEBI:16044"/>
        <dbReference type="ChEBI" id="CHEBI:29950"/>
        <dbReference type="ChEBI" id="CHEBI:45764"/>
        <dbReference type="ChEBI" id="CHEBI:50058"/>
        <dbReference type="EC" id="1.8.4.12"/>
    </reaction>
</comment>
<evidence type="ECO:0000256" key="6">
    <source>
        <dbReference type="ARBA" id="ARBA00019465"/>
    </source>
</evidence>
<keyword evidence="15" id="KW-1185">Reference proteome</keyword>
<dbReference type="Gene3D" id="3.40.50.720">
    <property type="entry name" value="NAD(P)-binding Rossmann-like Domain"/>
    <property type="match status" value="1"/>
</dbReference>
<dbReference type="SUPFAM" id="SSF51735">
    <property type="entry name" value="NAD(P)-binding Rossmann-fold domains"/>
    <property type="match status" value="1"/>
</dbReference>
<evidence type="ECO:0000313" key="15">
    <source>
        <dbReference type="Proteomes" id="UP001501221"/>
    </source>
</evidence>
<accession>A0ABP3CGS2</accession>
<dbReference type="InterPro" id="IPR036291">
    <property type="entry name" value="NAD(P)-bd_dom_sf"/>
</dbReference>
<dbReference type="Proteomes" id="UP001501221">
    <property type="component" value="Unassembled WGS sequence"/>
</dbReference>
<dbReference type="NCBIfam" id="TIGR00745">
    <property type="entry name" value="apbA_panE"/>
    <property type="match status" value="1"/>
</dbReference>
<evidence type="ECO:0000256" key="8">
    <source>
        <dbReference type="ARBA" id="ARBA00022857"/>
    </source>
</evidence>
<dbReference type="Pfam" id="PF02558">
    <property type="entry name" value="ApbA"/>
    <property type="match status" value="1"/>
</dbReference>
<evidence type="ECO:0000256" key="5">
    <source>
        <dbReference type="ARBA" id="ARBA00013014"/>
    </source>
</evidence>
<keyword evidence="9" id="KW-0560">Oxidoreductase</keyword>
<comment type="similarity">
    <text evidence="3">Belongs to the ketopantoate reductase family.</text>
</comment>
<proteinExistence type="inferred from homology"/>
<dbReference type="InterPro" id="IPR028427">
    <property type="entry name" value="Met_Sox_Rdtase_MsrB"/>
</dbReference>
<comment type="pathway">
    <text evidence="1">Cofactor biosynthesis; (R)-pantothenate biosynthesis; (R)-pantoate from 3-methyl-2-oxobutanoate: step 2/2.</text>
</comment>
<dbReference type="InterPro" id="IPR013752">
    <property type="entry name" value="KPA_reductase"/>
</dbReference>
<dbReference type="SUPFAM" id="SSF51316">
    <property type="entry name" value="Mss4-like"/>
    <property type="match status" value="1"/>
</dbReference>
<dbReference type="Pfam" id="PF08546">
    <property type="entry name" value="ApbA_C"/>
    <property type="match status" value="1"/>
</dbReference>
<evidence type="ECO:0000256" key="1">
    <source>
        <dbReference type="ARBA" id="ARBA00004994"/>
    </source>
</evidence>
<dbReference type="InterPro" id="IPR013332">
    <property type="entry name" value="KPR_N"/>
</dbReference>
<dbReference type="SUPFAM" id="SSF48179">
    <property type="entry name" value="6-phosphogluconate dehydrogenase C-terminal domain-like"/>
    <property type="match status" value="1"/>
</dbReference>
<dbReference type="Gene3D" id="1.10.1040.10">
    <property type="entry name" value="N-(1-d-carboxylethyl)-l-norvaline Dehydrogenase, domain 2"/>
    <property type="match status" value="1"/>
</dbReference>
<evidence type="ECO:0000313" key="14">
    <source>
        <dbReference type="EMBL" id="GAA0204247.1"/>
    </source>
</evidence>
<evidence type="ECO:0000256" key="11">
    <source>
        <dbReference type="ARBA" id="ARBA00048488"/>
    </source>
</evidence>
<dbReference type="Gene3D" id="2.170.150.20">
    <property type="entry name" value="Peptide methionine sulfoxide reductase"/>
    <property type="match status" value="1"/>
</dbReference>
<dbReference type="EC" id="1.8.4.12" evidence="4"/>
<evidence type="ECO:0000256" key="3">
    <source>
        <dbReference type="ARBA" id="ARBA00007870"/>
    </source>
</evidence>
<protein>
    <recommendedName>
        <fullName evidence="6">2-dehydropantoate 2-reductase</fullName>
        <ecNumber evidence="5">1.1.1.169</ecNumber>
        <ecNumber evidence="4">1.8.4.12</ecNumber>
    </recommendedName>
    <alternativeName>
        <fullName evidence="10">Ketopantoate reductase</fullName>
    </alternativeName>
</protein>
<evidence type="ECO:0000256" key="12">
    <source>
        <dbReference type="ARBA" id="ARBA00048793"/>
    </source>
</evidence>
<dbReference type="EC" id="1.1.1.169" evidence="5"/>
<gene>
    <name evidence="14" type="ORF">GCM10009123_09430</name>
</gene>
<dbReference type="EMBL" id="BAAAFM010000003">
    <property type="protein sequence ID" value="GAA0204247.1"/>
    <property type="molecule type" value="Genomic_DNA"/>
</dbReference>